<dbReference type="PANTHER" id="PTHR36926">
    <property type="entry name" value="COLICIN V PRODUCTION PROTEIN"/>
    <property type="match status" value="1"/>
</dbReference>
<feature type="transmembrane region" description="Helical" evidence="6">
    <location>
        <begin position="104"/>
        <end position="131"/>
    </location>
</feature>
<keyword evidence="2 6" id="KW-0812">Transmembrane</keyword>
<gene>
    <name evidence="7" type="ORF">GCU85_02455</name>
</gene>
<dbReference type="Proteomes" id="UP000471298">
    <property type="component" value="Unassembled WGS sequence"/>
</dbReference>
<dbReference type="PANTHER" id="PTHR36926:SF1">
    <property type="entry name" value="COLICIN V PRODUCTION PROTEIN"/>
    <property type="match status" value="1"/>
</dbReference>
<keyword evidence="8" id="KW-1185">Reference proteome</keyword>
<dbReference type="InParanoid" id="A0A6N7EWU6"/>
<dbReference type="InterPro" id="IPR003825">
    <property type="entry name" value="Colicin-V_CvpA"/>
</dbReference>
<evidence type="ECO:0000256" key="1">
    <source>
        <dbReference type="ARBA" id="ARBA00004141"/>
    </source>
</evidence>
<comment type="caution">
    <text evidence="7">The sequence shown here is derived from an EMBL/GenBank/DDBJ whole genome shotgun (WGS) entry which is preliminary data.</text>
</comment>
<reference evidence="7 8" key="1">
    <citation type="submission" date="2019-10" db="EMBL/GenBank/DDBJ databases">
        <title>Cardiobacteriales fam. a chemoheterotrophic member of the order Cardiobacteriales, and proposal of Cardiobacteriales fam. nov.</title>
        <authorList>
            <person name="Wang C."/>
        </authorList>
    </citation>
    <scope>NUCLEOTIDE SEQUENCE [LARGE SCALE GENOMIC DNA]</scope>
    <source>
        <strain evidence="7 8">ML27</strain>
    </source>
</reference>
<comment type="subcellular location">
    <subcellularLocation>
        <location evidence="1">Membrane</location>
        <topology evidence="1">Multi-pass membrane protein</topology>
    </subcellularLocation>
</comment>
<feature type="transmembrane region" description="Helical" evidence="6">
    <location>
        <begin position="34"/>
        <end position="50"/>
    </location>
</feature>
<name>A0A6N7EWU6_9GAMM</name>
<dbReference type="AlphaFoldDB" id="A0A6N7EWU6"/>
<sequence>MGFLETVGLLDAIFIGILVISVIVGLIRGGVREILSLVGLALAIYCALTFSEALSNQYVSQFFEQPRVSYIITFALIIIGVLFSVALVNLLISQLLKASGLSFLNRFFGMLFGIVRGALICCIVVFVLGFIPGVAEKNWWKVSTTVPIFKVITKELLTYLPKEIADYFEASKDEVGKLTERLAPTAEGGDATEATSNTSGTAARTATRPDPLAEKMQAIDEQNKPVDSETQQAILNSIAEDAPAINLESANEGNSASAPDNPAVTPNTENAENTDKAELILESYSQ</sequence>
<feature type="region of interest" description="Disordered" evidence="5">
    <location>
        <begin position="183"/>
        <end position="211"/>
    </location>
</feature>
<dbReference type="FunCoup" id="A0A6N7EWU6">
    <property type="interactions" value="130"/>
</dbReference>
<organism evidence="7 8">
    <name type="scientific">Ostreibacterium oceani</name>
    <dbReference type="NCBI Taxonomy" id="2654998"/>
    <lineage>
        <taxon>Bacteria</taxon>
        <taxon>Pseudomonadati</taxon>
        <taxon>Pseudomonadota</taxon>
        <taxon>Gammaproteobacteria</taxon>
        <taxon>Cardiobacteriales</taxon>
        <taxon>Ostreibacteriaceae</taxon>
        <taxon>Ostreibacterium</taxon>
    </lineage>
</organism>
<feature type="compositionally biased region" description="Polar residues" evidence="5">
    <location>
        <begin position="248"/>
        <end position="271"/>
    </location>
</feature>
<feature type="transmembrane region" description="Helical" evidence="6">
    <location>
        <begin position="70"/>
        <end position="92"/>
    </location>
</feature>
<feature type="region of interest" description="Disordered" evidence="5">
    <location>
        <begin position="238"/>
        <end position="286"/>
    </location>
</feature>
<evidence type="ECO:0000313" key="8">
    <source>
        <dbReference type="Proteomes" id="UP000471298"/>
    </source>
</evidence>
<dbReference type="GO" id="GO:0016020">
    <property type="term" value="C:membrane"/>
    <property type="evidence" value="ECO:0007669"/>
    <property type="project" value="UniProtKB-SubCell"/>
</dbReference>
<evidence type="ECO:0000256" key="4">
    <source>
        <dbReference type="ARBA" id="ARBA00023136"/>
    </source>
</evidence>
<feature type="compositionally biased region" description="Polar residues" evidence="5">
    <location>
        <begin position="193"/>
        <end position="204"/>
    </location>
</feature>
<evidence type="ECO:0008006" key="9">
    <source>
        <dbReference type="Google" id="ProtNLM"/>
    </source>
</evidence>
<feature type="transmembrane region" description="Helical" evidence="6">
    <location>
        <begin position="6"/>
        <end position="27"/>
    </location>
</feature>
<evidence type="ECO:0000256" key="2">
    <source>
        <dbReference type="ARBA" id="ARBA00022692"/>
    </source>
</evidence>
<evidence type="ECO:0000256" key="5">
    <source>
        <dbReference type="SAM" id="MobiDB-lite"/>
    </source>
</evidence>
<evidence type="ECO:0000313" key="7">
    <source>
        <dbReference type="EMBL" id="MPV85597.1"/>
    </source>
</evidence>
<dbReference type="GO" id="GO:0009403">
    <property type="term" value="P:toxin biosynthetic process"/>
    <property type="evidence" value="ECO:0007669"/>
    <property type="project" value="InterPro"/>
</dbReference>
<dbReference type="InterPro" id="IPR052719">
    <property type="entry name" value="CvpA-like"/>
</dbReference>
<dbReference type="EMBL" id="WHNW01000002">
    <property type="protein sequence ID" value="MPV85597.1"/>
    <property type="molecule type" value="Genomic_DNA"/>
</dbReference>
<proteinExistence type="predicted"/>
<dbReference type="Pfam" id="PF02674">
    <property type="entry name" value="Colicin_V"/>
    <property type="match status" value="1"/>
</dbReference>
<evidence type="ECO:0000256" key="6">
    <source>
        <dbReference type="SAM" id="Phobius"/>
    </source>
</evidence>
<accession>A0A6N7EWU6</accession>
<keyword evidence="4 6" id="KW-0472">Membrane</keyword>
<protein>
    <recommendedName>
        <fullName evidence="9">Colicin V production protein</fullName>
    </recommendedName>
</protein>
<keyword evidence="3 6" id="KW-1133">Transmembrane helix</keyword>
<dbReference type="RefSeq" id="WP_152809006.1">
    <property type="nucleotide sequence ID" value="NZ_WHNW01000002.1"/>
</dbReference>
<evidence type="ECO:0000256" key="3">
    <source>
        <dbReference type="ARBA" id="ARBA00022989"/>
    </source>
</evidence>